<keyword evidence="2" id="KW-1185">Reference proteome</keyword>
<evidence type="ECO:0000313" key="2">
    <source>
        <dbReference type="Proteomes" id="UP000198512"/>
    </source>
</evidence>
<organism evidence="1 2">
    <name type="scientific">Pseudomonas cuatrocienegasensis</name>
    <dbReference type="NCBI Taxonomy" id="543360"/>
    <lineage>
        <taxon>Bacteria</taxon>
        <taxon>Pseudomonadati</taxon>
        <taxon>Pseudomonadota</taxon>
        <taxon>Gammaproteobacteria</taxon>
        <taxon>Pseudomonadales</taxon>
        <taxon>Pseudomonadaceae</taxon>
        <taxon>Pseudomonas</taxon>
    </lineage>
</organism>
<comment type="caution">
    <text evidence="1">The sequence shown here is derived from an EMBL/GenBank/DDBJ whole genome shotgun (WGS) entry which is preliminary data.</text>
</comment>
<proteinExistence type="predicted"/>
<gene>
    <name evidence="1" type="ORF">SAMN05216600_107167</name>
</gene>
<dbReference type="EMBL" id="FOFP01000007">
    <property type="protein sequence ID" value="SEQ59246.1"/>
    <property type="molecule type" value="Genomic_DNA"/>
</dbReference>
<name>A0ABY1BDF3_9PSED</name>
<protein>
    <submittedName>
        <fullName evidence="1">Uncharacterized protein</fullName>
    </submittedName>
</protein>
<sequence>MAFIRRLIQRPRPLNQPQEQIPTVQHPNFWMYL</sequence>
<dbReference type="Proteomes" id="UP000198512">
    <property type="component" value="Unassembled WGS sequence"/>
</dbReference>
<evidence type="ECO:0000313" key="1">
    <source>
        <dbReference type="EMBL" id="SEQ59246.1"/>
    </source>
</evidence>
<accession>A0ABY1BDF3</accession>
<reference evidence="1 2" key="1">
    <citation type="submission" date="2016-10" db="EMBL/GenBank/DDBJ databases">
        <authorList>
            <person name="Varghese N."/>
            <person name="Submissions S."/>
        </authorList>
    </citation>
    <scope>NUCLEOTIDE SEQUENCE [LARGE SCALE GENOMIC DNA]</scope>
    <source>
        <strain evidence="1 2">CIP 109853</strain>
    </source>
</reference>